<evidence type="ECO:0000256" key="2">
    <source>
        <dbReference type="ARBA" id="ARBA00013081"/>
    </source>
</evidence>
<protein>
    <recommendedName>
        <fullName evidence="2">protein-serine/threonine phosphatase</fullName>
        <ecNumber evidence="2">3.1.3.16</ecNumber>
    </recommendedName>
</protein>
<evidence type="ECO:0000256" key="7">
    <source>
        <dbReference type="SAM" id="MobiDB-lite"/>
    </source>
</evidence>
<dbReference type="EC" id="3.1.3.16" evidence="2"/>
<name>A0ABR3S0Q2_9PLEO</name>
<feature type="domain" description="BRCT" evidence="8">
    <location>
        <begin position="1"/>
        <end position="64"/>
    </location>
</feature>
<dbReference type="EMBL" id="JAKIXB020000003">
    <property type="protein sequence ID" value="KAL1609822.1"/>
    <property type="molecule type" value="Genomic_DNA"/>
</dbReference>
<evidence type="ECO:0000259" key="8">
    <source>
        <dbReference type="PROSITE" id="PS50172"/>
    </source>
</evidence>
<accession>A0ABR3S0Q2</accession>
<dbReference type="PROSITE" id="PS50172">
    <property type="entry name" value="BRCT"/>
    <property type="match status" value="1"/>
</dbReference>
<proteinExistence type="predicted"/>
<dbReference type="Gene3D" id="3.40.50.10190">
    <property type="entry name" value="BRCT domain"/>
    <property type="match status" value="1"/>
</dbReference>
<dbReference type="InterPro" id="IPR036420">
    <property type="entry name" value="BRCT_dom_sf"/>
</dbReference>
<keyword evidence="10" id="KW-1185">Reference proteome</keyword>
<gene>
    <name evidence="9" type="primary">fcp1_2</name>
    <name evidence="9" type="ORF">SLS59_001333</name>
</gene>
<dbReference type="InterPro" id="IPR001357">
    <property type="entry name" value="BRCT_dom"/>
</dbReference>
<evidence type="ECO:0000256" key="6">
    <source>
        <dbReference type="ARBA" id="ARBA00048336"/>
    </source>
</evidence>
<feature type="region of interest" description="Disordered" evidence="7">
    <location>
        <begin position="66"/>
        <end position="95"/>
    </location>
</feature>
<evidence type="ECO:0000256" key="4">
    <source>
        <dbReference type="ARBA" id="ARBA00023242"/>
    </source>
</evidence>
<evidence type="ECO:0000313" key="9">
    <source>
        <dbReference type="EMBL" id="KAL1609822.1"/>
    </source>
</evidence>
<comment type="catalytic activity">
    <reaction evidence="5">
        <text>O-phospho-L-seryl-[protein] + H2O = L-seryl-[protein] + phosphate</text>
        <dbReference type="Rhea" id="RHEA:20629"/>
        <dbReference type="Rhea" id="RHEA-COMP:9863"/>
        <dbReference type="Rhea" id="RHEA-COMP:11604"/>
        <dbReference type="ChEBI" id="CHEBI:15377"/>
        <dbReference type="ChEBI" id="CHEBI:29999"/>
        <dbReference type="ChEBI" id="CHEBI:43474"/>
        <dbReference type="ChEBI" id="CHEBI:83421"/>
        <dbReference type="EC" id="3.1.3.16"/>
    </reaction>
</comment>
<reference evidence="9 10" key="1">
    <citation type="submission" date="2024-02" db="EMBL/GenBank/DDBJ databases">
        <title>De novo assembly and annotation of 12 fungi associated with fruit tree decline syndrome in Ontario, Canada.</title>
        <authorList>
            <person name="Sulman M."/>
            <person name="Ellouze W."/>
            <person name="Ilyukhin E."/>
        </authorList>
    </citation>
    <scope>NUCLEOTIDE SEQUENCE [LARGE SCALE GENOMIC DNA]</scope>
    <source>
        <strain evidence="9 10">M97-236</strain>
    </source>
</reference>
<organism evidence="9 10">
    <name type="scientific">Nothophoma quercina</name>
    <dbReference type="NCBI Taxonomy" id="749835"/>
    <lineage>
        <taxon>Eukaryota</taxon>
        <taxon>Fungi</taxon>
        <taxon>Dikarya</taxon>
        <taxon>Ascomycota</taxon>
        <taxon>Pezizomycotina</taxon>
        <taxon>Dothideomycetes</taxon>
        <taxon>Pleosporomycetidae</taxon>
        <taxon>Pleosporales</taxon>
        <taxon>Pleosporineae</taxon>
        <taxon>Didymellaceae</taxon>
        <taxon>Nothophoma</taxon>
    </lineage>
</organism>
<dbReference type="Pfam" id="PF00533">
    <property type="entry name" value="BRCT"/>
    <property type="match status" value="1"/>
</dbReference>
<evidence type="ECO:0000256" key="5">
    <source>
        <dbReference type="ARBA" id="ARBA00047761"/>
    </source>
</evidence>
<comment type="subcellular location">
    <subcellularLocation>
        <location evidence="1">Nucleus</location>
    </subcellularLocation>
</comment>
<dbReference type="Proteomes" id="UP001521222">
    <property type="component" value="Unassembled WGS sequence"/>
</dbReference>
<dbReference type="InterPro" id="IPR039189">
    <property type="entry name" value="Fcp1"/>
</dbReference>
<keyword evidence="4" id="KW-0539">Nucleus</keyword>
<sequence length="254" mass="27532">MLSFGAVVSTSVNKHTTHVIANPDRKTTKVKKAARYPNIKIVNPEWMFQSCSRWEHVDETPYLIEVDPAERGGSPFEDDSINASGEGEEDDLADSPVTLNLTEENWGSVDDELAEFMDGDDTDADGASGSETEHSDDSIASTGSKNKKKRKRTNGNTTDGSEAEESDSSVTRTSRLQRRKKRTMERVTSLTNVVTAEKSSGLPTPEATGTEAVPPGDEKEGPEENGVAPDLQDDYDDGLEAELLAGFDSDDGDE</sequence>
<feature type="region of interest" description="Disordered" evidence="7">
    <location>
        <begin position="116"/>
        <end position="237"/>
    </location>
</feature>
<feature type="compositionally biased region" description="Polar residues" evidence="7">
    <location>
        <begin position="186"/>
        <end position="202"/>
    </location>
</feature>
<evidence type="ECO:0000256" key="1">
    <source>
        <dbReference type="ARBA" id="ARBA00004123"/>
    </source>
</evidence>
<dbReference type="PANTHER" id="PTHR23081:SF36">
    <property type="entry name" value="RNA POLYMERASE II SUBUNIT A C-TERMINAL DOMAIN PHOSPHATASE"/>
    <property type="match status" value="1"/>
</dbReference>
<keyword evidence="3" id="KW-0378">Hydrolase</keyword>
<feature type="compositionally biased region" description="Acidic residues" evidence="7">
    <location>
        <begin position="76"/>
        <end position="93"/>
    </location>
</feature>
<comment type="catalytic activity">
    <reaction evidence="6">
        <text>O-phospho-L-threonyl-[protein] + H2O = L-threonyl-[protein] + phosphate</text>
        <dbReference type="Rhea" id="RHEA:47004"/>
        <dbReference type="Rhea" id="RHEA-COMP:11060"/>
        <dbReference type="Rhea" id="RHEA-COMP:11605"/>
        <dbReference type="ChEBI" id="CHEBI:15377"/>
        <dbReference type="ChEBI" id="CHEBI:30013"/>
        <dbReference type="ChEBI" id="CHEBI:43474"/>
        <dbReference type="ChEBI" id="CHEBI:61977"/>
        <dbReference type="EC" id="3.1.3.16"/>
    </reaction>
</comment>
<dbReference type="PANTHER" id="PTHR23081">
    <property type="entry name" value="RNA POLYMERASE II CTD PHOSPHATASE"/>
    <property type="match status" value="1"/>
</dbReference>
<evidence type="ECO:0000256" key="3">
    <source>
        <dbReference type="ARBA" id="ARBA00022801"/>
    </source>
</evidence>
<evidence type="ECO:0000313" key="10">
    <source>
        <dbReference type="Proteomes" id="UP001521222"/>
    </source>
</evidence>
<dbReference type="SUPFAM" id="SSF52113">
    <property type="entry name" value="BRCT domain"/>
    <property type="match status" value="1"/>
</dbReference>
<comment type="caution">
    <text evidence="9">The sequence shown here is derived from an EMBL/GenBank/DDBJ whole genome shotgun (WGS) entry which is preliminary data.</text>
</comment>